<dbReference type="Gene3D" id="3.40.30.20">
    <property type="match status" value="1"/>
</dbReference>
<gene>
    <name evidence="6" type="ORF">KCU98_g3383</name>
</gene>
<evidence type="ECO:0000313" key="6">
    <source>
        <dbReference type="EMBL" id="KAG9987371.1"/>
    </source>
</evidence>
<evidence type="ECO:0000256" key="2">
    <source>
        <dbReference type="ARBA" id="ARBA00022630"/>
    </source>
</evidence>
<dbReference type="InterPro" id="IPR002938">
    <property type="entry name" value="FAD-bd"/>
</dbReference>
<organism evidence="6 7">
    <name type="scientific">Aureobasidium melanogenum</name>
    <name type="common">Aureobasidium pullulans var. melanogenum</name>
    <dbReference type="NCBI Taxonomy" id="46634"/>
    <lineage>
        <taxon>Eukaryota</taxon>
        <taxon>Fungi</taxon>
        <taxon>Dikarya</taxon>
        <taxon>Ascomycota</taxon>
        <taxon>Pezizomycotina</taxon>
        <taxon>Dothideomycetes</taxon>
        <taxon>Dothideomycetidae</taxon>
        <taxon>Dothideales</taxon>
        <taxon>Saccotheciaceae</taxon>
        <taxon>Aureobasidium</taxon>
    </lineage>
</organism>
<reference evidence="6" key="2">
    <citation type="submission" date="2021-08" db="EMBL/GenBank/DDBJ databases">
        <authorList>
            <person name="Gostincar C."/>
            <person name="Sun X."/>
            <person name="Song Z."/>
            <person name="Gunde-Cimerman N."/>
        </authorList>
    </citation>
    <scope>NUCLEOTIDE SEQUENCE</scope>
    <source>
        <strain evidence="6">EXF-9298</strain>
    </source>
</reference>
<evidence type="ECO:0000256" key="1">
    <source>
        <dbReference type="ARBA" id="ARBA00007801"/>
    </source>
</evidence>
<reference evidence="6" key="1">
    <citation type="journal article" date="2021" name="J Fungi (Basel)">
        <title>Virulence traits and population genomics of the black yeast Aureobasidium melanogenum.</title>
        <authorList>
            <person name="Cernosa A."/>
            <person name="Sun X."/>
            <person name="Gostincar C."/>
            <person name="Fang C."/>
            <person name="Gunde-Cimerman N."/>
            <person name="Song Z."/>
        </authorList>
    </citation>
    <scope>NUCLEOTIDE SEQUENCE</scope>
    <source>
        <strain evidence="6">EXF-9298</strain>
    </source>
</reference>
<dbReference type="GO" id="GO:0016709">
    <property type="term" value="F:oxidoreductase activity, acting on paired donors, with incorporation or reduction of molecular oxygen, NAD(P)H as one donor, and incorporation of one atom of oxygen"/>
    <property type="evidence" value="ECO:0007669"/>
    <property type="project" value="UniProtKB-ARBA"/>
</dbReference>
<proteinExistence type="inferred from homology"/>
<protein>
    <recommendedName>
        <fullName evidence="5">FAD-binding domain-containing protein</fullName>
    </recommendedName>
</protein>
<accession>A0A9P8G204</accession>
<dbReference type="InterPro" id="IPR036188">
    <property type="entry name" value="FAD/NAD-bd_sf"/>
</dbReference>
<sequence>MSENQVDVFICGGGPVGLLLSYQLARLGLSTYTVEQFDKTQQAMYGRASTLYPRSIELLDQLDLADAMSQVGFVDRGSVTFKNGRRVHGRGWDFISRMHDTFFGYCLNIRQKYSEDIFRNAYERCGGKLHTGAKLIDFTVDDNAADDYKVKIQFVNENGTPRELCAKYIIGADGGRSSVRRIAQIPFNEERTEHHWVRIDAVIKTDMPDARVGFAAIESPKHGNILVVALDHGRTRIGYALTGELYQKYGDKITEEDVKSEAKKAFEPFSLEFVEVDWWTLYSIGQRIADTFQAKERVLLAGDSAHTHSSGAAQGMNTGVQDAVNLGWKLAGQLKGWYHPPVLSTYSSERRPTAQHLINLNKDISFLISGMIPEGYTTKGNDPNLVLDDVLEANAQPTQLGAISPGYRGPDVHVRKPGHSLPTRLYNITKNRGHFWVLFFAGSPKETSQGLEALAKYLQRADSFANTLNKEAFKFLTVITGIGLQPDEVLGVQKFGNAYYDVDHSAHSRYGVTPSCGAITVLRPDVAGFNATSTYGHSQLKTGHPVRSAIHKQLNGRLVLRWVTTWESLLL</sequence>
<dbReference type="InterPro" id="IPR050641">
    <property type="entry name" value="RIFMO-like"/>
</dbReference>
<dbReference type="PANTHER" id="PTHR43004:SF5">
    <property type="entry name" value="FAD-BINDING DOMAIN-CONTAINING PROTEIN"/>
    <property type="match status" value="1"/>
</dbReference>
<evidence type="ECO:0000259" key="5">
    <source>
        <dbReference type="Pfam" id="PF01494"/>
    </source>
</evidence>
<evidence type="ECO:0000313" key="7">
    <source>
        <dbReference type="Proteomes" id="UP000729357"/>
    </source>
</evidence>
<keyword evidence="3" id="KW-0274">FAD</keyword>
<dbReference type="Pfam" id="PF01494">
    <property type="entry name" value="FAD_binding_3"/>
    <property type="match status" value="1"/>
</dbReference>
<keyword evidence="4" id="KW-0560">Oxidoreductase</keyword>
<dbReference type="SUPFAM" id="SSF54373">
    <property type="entry name" value="FAD-linked reductases, C-terminal domain"/>
    <property type="match status" value="1"/>
</dbReference>
<evidence type="ECO:0000256" key="3">
    <source>
        <dbReference type="ARBA" id="ARBA00022827"/>
    </source>
</evidence>
<dbReference type="PANTHER" id="PTHR43004">
    <property type="entry name" value="TRK SYSTEM POTASSIUM UPTAKE PROTEIN"/>
    <property type="match status" value="1"/>
</dbReference>
<dbReference type="PRINTS" id="PR00420">
    <property type="entry name" value="RNGMNOXGNASE"/>
</dbReference>
<feature type="non-terminal residue" evidence="6">
    <location>
        <position position="1"/>
    </location>
</feature>
<dbReference type="Gene3D" id="3.30.9.10">
    <property type="entry name" value="D-Amino Acid Oxidase, subunit A, domain 2"/>
    <property type="match status" value="1"/>
</dbReference>
<keyword evidence="2" id="KW-0285">Flavoprotein</keyword>
<evidence type="ECO:0000256" key="4">
    <source>
        <dbReference type="ARBA" id="ARBA00023002"/>
    </source>
</evidence>
<keyword evidence="7" id="KW-1185">Reference proteome</keyword>
<dbReference type="SUPFAM" id="SSF51905">
    <property type="entry name" value="FAD/NAD(P)-binding domain"/>
    <property type="match status" value="1"/>
</dbReference>
<dbReference type="Proteomes" id="UP000729357">
    <property type="component" value="Unassembled WGS sequence"/>
</dbReference>
<dbReference type="AlphaFoldDB" id="A0A9P8G204"/>
<dbReference type="EMBL" id="JAHFXS010000230">
    <property type="protein sequence ID" value="KAG9987371.1"/>
    <property type="molecule type" value="Genomic_DNA"/>
</dbReference>
<name>A0A9P8G204_AURME</name>
<comment type="similarity">
    <text evidence="1">Belongs to the PheA/TfdB FAD monooxygenase family.</text>
</comment>
<dbReference type="SUPFAM" id="SSF52833">
    <property type="entry name" value="Thioredoxin-like"/>
    <property type="match status" value="1"/>
</dbReference>
<comment type="caution">
    <text evidence="6">The sequence shown here is derived from an EMBL/GenBank/DDBJ whole genome shotgun (WGS) entry which is preliminary data.</text>
</comment>
<dbReference type="InterPro" id="IPR038220">
    <property type="entry name" value="PHOX_C_sf"/>
</dbReference>
<dbReference type="GO" id="GO:0071949">
    <property type="term" value="F:FAD binding"/>
    <property type="evidence" value="ECO:0007669"/>
    <property type="project" value="InterPro"/>
</dbReference>
<dbReference type="Gene3D" id="3.50.50.60">
    <property type="entry name" value="FAD/NAD(P)-binding domain"/>
    <property type="match status" value="1"/>
</dbReference>
<dbReference type="InterPro" id="IPR036249">
    <property type="entry name" value="Thioredoxin-like_sf"/>
</dbReference>
<feature type="domain" description="FAD-binding" evidence="5">
    <location>
        <begin position="6"/>
        <end position="358"/>
    </location>
</feature>